<dbReference type="Gene3D" id="3.30.70.270">
    <property type="match status" value="1"/>
</dbReference>
<dbReference type="GO" id="GO:0043709">
    <property type="term" value="P:cell adhesion involved in single-species biofilm formation"/>
    <property type="evidence" value="ECO:0007669"/>
    <property type="project" value="TreeGrafter"/>
</dbReference>
<dbReference type="Pfam" id="PF00990">
    <property type="entry name" value="GGDEF"/>
    <property type="match status" value="1"/>
</dbReference>
<dbReference type="PANTHER" id="PTHR45138:SF9">
    <property type="entry name" value="DIGUANYLATE CYCLASE DGCM-RELATED"/>
    <property type="match status" value="1"/>
</dbReference>
<dbReference type="GO" id="GO:0005886">
    <property type="term" value="C:plasma membrane"/>
    <property type="evidence" value="ECO:0007669"/>
    <property type="project" value="TreeGrafter"/>
</dbReference>
<comment type="caution">
    <text evidence="4">The sequence shown here is derived from an EMBL/GenBank/DDBJ whole genome shotgun (WGS) entry which is preliminary data.</text>
</comment>
<dbReference type="EC" id="2.7.7.65" evidence="1"/>
<organism evidence="4 5">
    <name type="scientific">Chromobacterium violaceum</name>
    <dbReference type="NCBI Taxonomy" id="536"/>
    <lineage>
        <taxon>Bacteria</taxon>
        <taxon>Pseudomonadati</taxon>
        <taxon>Pseudomonadota</taxon>
        <taxon>Betaproteobacteria</taxon>
        <taxon>Neisseriales</taxon>
        <taxon>Chromobacteriaceae</taxon>
        <taxon>Chromobacterium</taxon>
    </lineage>
</organism>
<feature type="domain" description="GGDEF" evidence="3">
    <location>
        <begin position="194"/>
        <end position="325"/>
    </location>
</feature>
<dbReference type="OMA" id="DCFGRVG"/>
<gene>
    <name evidence="4" type="ORF">CBW21_18025</name>
</gene>
<dbReference type="GO" id="GO:0052621">
    <property type="term" value="F:diguanylate cyclase activity"/>
    <property type="evidence" value="ECO:0007669"/>
    <property type="project" value="UniProtKB-EC"/>
</dbReference>
<sequence length="325" mass="35770">MGGGGPMEIGPDAAGCQCMKPADEDEDIASRLMSLQRDCPLLISLFDERDRLRYANPAFCAALGVAADERVSWEQLMRRNYQNRQGTQISTRDFEAWLASAKSRRAKRPFRAFETDLADGRWIWMTETTQTGGWMLCVGSEITELRVGERELRQARDMAQRAALTDPLTGIGNRGHILQQMDGLVEQFHGGACQAAAVAILDLDNFKLINDLKGHLAGDAVLRDFAHRLQPLLKPHDSLGRLGGEEFLLLLPGSGLEQAEALIRTILSDVQSSRPLADDPGFSYTCSIGMSLLRAGDDLSAPLGRADEALYQAKAGGRNTWRVRL</sequence>
<evidence type="ECO:0000256" key="2">
    <source>
        <dbReference type="ARBA" id="ARBA00034247"/>
    </source>
</evidence>
<evidence type="ECO:0000313" key="5">
    <source>
        <dbReference type="Proteomes" id="UP000196342"/>
    </source>
</evidence>
<accession>A0A202B5A0</accession>
<dbReference type="InterPro" id="IPR050469">
    <property type="entry name" value="Diguanylate_Cyclase"/>
</dbReference>
<dbReference type="GO" id="GO:1902201">
    <property type="term" value="P:negative regulation of bacterial-type flagellum-dependent cell motility"/>
    <property type="evidence" value="ECO:0007669"/>
    <property type="project" value="TreeGrafter"/>
</dbReference>
<keyword evidence="5" id="KW-1185">Reference proteome</keyword>
<dbReference type="InterPro" id="IPR043128">
    <property type="entry name" value="Rev_trsase/Diguanyl_cyclase"/>
</dbReference>
<reference evidence="4 5" key="1">
    <citation type="submission" date="2017-05" db="EMBL/GenBank/DDBJ databases">
        <title>Chromobacterium violaceum GHPS1 isolated from Hydrocarbon polluted soil in French Guiana display an awesome secondary metabolite arsenal and a battery of drug and heavy-metal-resistance and detoxification of xenobiotics proteins.</title>
        <authorList>
            <person name="Belbahri L."/>
        </authorList>
    </citation>
    <scope>NUCLEOTIDE SEQUENCE [LARGE SCALE GENOMIC DNA]</scope>
    <source>
        <strain evidence="4 5">GHPS1</strain>
    </source>
</reference>
<evidence type="ECO:0000313" key="4">
    <source>
        <dbReference type="EMBL" id="OVE46541.1"/>
    </source>
</evidence>
<dbReference type="NCBIfam" id="TIGR00254">
    <property type="entry name" value="GGDEF"/>
    <property type="match status" value="1"/>
</dbReference>
<proteinExistence type="predicted"/>
<dbReference type="PROSITE" id="PS50887">
    <property type="entry name" value="GGDEF"/>
    <property type="match status" value="1"/>
</dbReference>
<dbReference type="InterPro" id="IPR000160">
    <property type="entry name" value="GGDEF_dom"/>
</dbReference>
<dbReference type="PANTHER" id="PTHR45138">
    <property type="entry name" value="REGULATORY COMPONENTS OF SENSORY TRANSDUCTION SYSTEM"/>
    <property type="match status" value="1"/>
</dbReference>
<dbReference type="Gene3D" id="3.30.450.20">
    <property type="entry name" value="PAS domain"/>
    <property type="match status" value="1"/>
</dbReference>
<evidence type="ECO:0000256" key="1">
    <source>
        <dbReference type="ARBA" id="ARBA00012528"/>
    </source>
</evidence>
<dbReference type="Proteomes" id="UP000196342">
    <property type="component" value="Unassembled WGS sequence"/>
</dbReference>
<name>A0A202B5A0_CHRVL</name>
<dbReference type="SMART" id="SM00267">
    <property type="entry name" value="GGDEF"/>
    <property type="match status" value="1"/>
</dbReference>
<protein>
    <recommendedName>
        <fullName evidence="1">diguanylate cyclase</fullName>
        <ecNumber evidence="1">2.7.7.65</ecNumber>
    </recommendedName>
</protein>
<dbReference type="AlphaFoldDB" id="A0A202B5A0"/>
<dbReference type="InterPro" id="IPR029787">
    <property type="entry name" value="Nucleotide_cyclase"/>
</dbReference>
<dbReference type="SUPFAM" id="SSF55073">
    <property type="entry name" value="Nucleotide cyclase"/>
    <property type="match status" value="1"/>
</dbReference>
<dbReference type="EMBL" id="NHOO01000017">
    <property type="protein sequence ID" value="OVE46541.1"/>
    <property type="molecule type" value="Genomic_DNA"/>
</dbReference>
<comment type="catalytic activity">
    <reaction evidence="2">
        <text>2 GTP = 3',3'-c-di-GMP + 2 diphosphate</text>
        <dbReference type="Rhea" id="RHEA:24898"/>
        <dbReference type="ChEBI" id="CHEBI:33019"/>
        <dbReference type="ChEBI" id="CHEBI:37565"/>
        <dbReference type="ChEBI" id="CHEBI:58805"/>
        <dbReference type="EC" id="2.7.7.65"/>
    </reaction>
</comment>
<dbReference type="InterPro" id="IPR035965">
    <property type="entry name" value="PAS-like_dom_sf"/>
</dbReference>
<dbReference type="CDD" id="cd01949">
    <property type="entry name" value="GGDEF"/>
    <property type="match status" value="1"/>
</dbReference>
<dbReference type="SUPFAM" id="SSF55785">
    <property type="entry name" value="PYP-like sensor domain (PAS domain)"/>
    <property type="match status" value="1"/>
</dbReference>
<evidence type="ECO:0000259" key="3">
    <source>
        <dbReference type="PROSITE" id="PS50887"/>
    </source>
</evidence>